<dbReference type="EMBL" id="ML992683">
    <property type="protein sequence ID" value="KAF2210075.1"/>
    <property type="molecule type" value="Genomic_DNA"/>
</dbReference>
<accession>A0A6A6F9N9</accession>
<name>A0A6A6F9N9_9PEZI</name>
<organism evidence="1 2">
    <name type="scientific">Cercospora zeae-maydis SCOH1-5</name>
    <dbReference type="NCBI Taxonomy" id="717836"/>
    <lineage>
        <taxon>Eukaryota</taxon>
        <taxon>Fungi</taxon>
        <taxon>Dikarya</taxon>
        <taxon>Ascomycota</taxon>
        <taxon>Pezizomycotina</taxon>
        <taxon>Dothideomycetes</taxon>
        <taxon>Dothideomycetidae</taxon>
        <taxon>Mycosphaerellales</taxon>
        <taxon>Mycosphaerellaceae</taxon>
        <taxon>Cercospora</taxon>
    </lineage>
</organism>
<gene>
    <name evidence="1" type="ORF">CERZMDRAFT_86390</name>
</gene>
<dbReference type="AlphaFoldDB" id="A0A6A6F9N9"/>
<dbReference type="Proteomes" id="UP000799539">
    <property type="component" value="Unassembled WGS sequence"/>
</dbReference>
<sequence length="315" mass="36379">MTTANVIADKMTTACSNEPSAPHYDTYWRLNTYHNTSRRALRRGLEDKGFTVRPDIRKAELIEVQQRLDRGLLSYEDKRISNAELSRFVRDRRLPLPVASTRKAMVATLLGADEAARFEKFGDLPPELRERVYRFYMGSLPERLFCPMQPPVARACKLLRREALPVFHALVTFELRFYFVHDKYQAGDDISKAELRPCFQTSQFLDSMRKGGGGAEVRLDSIAIYVMEGSMRDMLLNTGQVVAWFAYRALRTAQKLQFDRMQVRRGKNLVSRVERGQKGFLFKGPDESVFSLDNIYKLRKGLERAFLSTYTKYGN</sequence>
<protein>
    <submittedName>
        <fullName evidence="1">Uncharacterized protein</fullName>
    </submittedName>
</protein>
<dbReference type="OrthoDB" id="62952at2759"/>
<keyword evidence="2" id="KW-1185">Reference proteome</keyword>
<proteinExistence type="predicted"/>
<evidence type="ECO:0000313" key="2">
    <source>
        <dbReference type="Proteomes" id="UP000799539"/>
    </source>
</evidence>
<evidence type="ECO:0000313" key="1">
    <source>
        <dbReference type="EMBL" id="KAF2210075.1"/>
    </source>
</evidence>
<reference evidence="1" key="1">
    <citation type="journal article" date="2020" name="Stud. Mycol.">
        <title>101 Dothideomycetes genomes: a test case for predicting lifestyles and emergence of pathogens.</title>
        <authorList>
            <person name="Haridas S."/>
            <person name="Albert R."/>
            <person name="Binder M."/>
            <person name="Bloem J."/>
            <person name="Labutti K."/>
            <person name="Salamov A."/>
            <person name="Andreopoulos B."/>
            <person name="Baker S."/>
            <person name="Barry K."/>
            <person name="Bills G."/>
            <person name="Bluhm B."/>
            <person name="Cannon C."/>
            <person name="Castanera R."/>
            <person name="Culley D."/>
            <person name="Daum C."/>
            <person name="Ezra D."/>
            <person name="Gonzalez J."/>
            <person name="Henrissat B."/>
            <person name="Kuo A."/>
            <person name="Liang C."/>
            <person name="Lipzen A."/>
            <person name="Lutzoni F."/>
            <person name="Magnuson J."/>
            <person name="Mondo S."/>
            <person name="Nolan M."/>
            <person name="Ohm R."/>
            <person name="Pangilinan J."/>
            <person name="Park H.-J."/>
            <person name="Ramirez L."/>
            <person name="Alfaro M."/>
            <person name="Sun H."/>
            <person name="Tritt A."/>
            <person name="Yoshinaga Y."/>
            <person name="Zwiers L.-H."/>
            <person name="Turgeon B."/>
            <person name="Goodwin S."/>
            <person name="Spatafora J."/>
            <person name="Crous P."/>
            <person name="Grigoriev I."/>
        </authorList>
    </citation>
    <scope>NUCLEOTIDE SEQUENCE</scope>
    <source>
        <strain evidence="1">SCOH1-5</strain>
    </source>
</reference>